<evidence type="ECO:0000313" key="1">
    <source>
        <dbReference type="EMBL" id="CAH3032151.1"/>
    </source>
</evidence>
<dbReference type="EMBL" id="CALNXJ010000001">
    <property type="protein sequence ID" value="CAH3032151.1"/>
    <property type="molecule type" value="Genomic_DNA"/>
</dbReference>
<proteinExistence type="predicted"/>
<gene>
    <name evidence="1" type="ORF">PMEA_00001002</name>
</gene>
<sequence length="138" mass="15713">MSRKICTPFCIKGKPCLKYHDLLSAQISGTNAGKWTSLKKPSSFLKKGWKTEEEIPDPLIINEYPNNLSFDLLGFDPTVCLPLTQETALHRCILYLHYSKITRLSYKTKIMIHLLKDCLHLQDEALQTLLHTAAIKLG</sequence>
<feature type="non-terminal residue" evidence="1">
    <location>
        <position position="138"/>
    </location>
</feature>
<comment type="caution">
    <text evidence="1">The sequence shown here is derived from an EMBL/GenBank/DDBJ whole genome shotgun (WGS) entry which is preliminary data.</text>
</comment>
<organism evidence="1 2">
    <name type="scientific">Pocillopora meandrina</name>
    <dbReference type="NCBI Taxonomy" id="46732"/>
    <lineage>
        <taxon>Eukaryota</taxon>
        <taxon>Metazoa</taxon>
        <taxon>Cnidaria</taxon>
        <taxon>Anthozoa</taxon>
        <taxon>Hexacorallia</taxon>
        <taxon>Scleractinia</taxon>
        <taxon>Astrocoeniina</taxon>
        <taxon>Pocilloporidae</taxon>
        <taxon>Pocillopora</taxon>
    </lineage>
</organism>
<accession>A0AAU9VPB1</accession>
<protein>
    <submittedName>
        <fullName evidence="1">Uncharacterized protein</fullName>
    </submittedName>
</protein>
<dbReference type="Proteomes" id="UP001159428">
    <property type="component" value="Unassembled WGS sequence"/>
</dbReference>
<keyword evidence="2" id="KW-1185">Reference proteome</keyword>
<name>A0AAU9VPB1_9CNID</name>
<dbReference type="AlphaFoldDB" id="A0AAU9VPB1"/>
<reference evidence="1 2" key="1">
    <citation type="submission" date="2022-05" db="EMBL/GenBank/DDBJ databases">
        <authorList>
            <consortium name="Genoscope - CEA"/>
            <person name="William W."/>
        </authorList>
    </citation>
    <scope>NUCLEOTIDE SEQUENCE [LARGE SCALE GENOMIC DNA]</scope>
</reference>
<evidence type="ECO:0000313" key="2">
    <source>
        <dbReference type="Proteomes" id="UP001159428"/>
    </source>
</evidence>